<name>A0A0L0HPS4_SPIPD</name>
<feature type="region of interest" description="Disordered" evidence="5">
    <location>
        <begin position="1"/>
        <end position="37"/>
    </location>
</feature>
<accession>A0A0L0HPS4</accession>
<keyword evidence="2" id="KW-0812">Transmembrane</keyword>
<comment type="subcellular location">
    <subcellularLocation>
        <location evidence="1">Membrane</location>
        <topology evidence="1">Multi-pass membrane protein</topology>
    </subcellularLocation>
</comment>
<dbReference type="STRING" id="645134.A0A0L0HPS4"/>
<proteinExistence type="predicted"/>
<dbReference type="InParanoid" id="A0A0L0HPS4"/>
<dbReference type="Pfam" id="PF01741">
    <property type="entry name" value="MscL"/>
    <property type="match status" value="1"/>
</dbReference>
<protein>
    <submittedName>
        <fullName evidence="6">Large conductance mechanosensitive channel protein</fullName>
    </submittedName>
</protein>
<reference evidence="6 7" key="1">
    <citation type="submission" date="2009-08" db="EMBL/GenBank/DDBJ databases">
        <title>The Genome Sequence of Spizellomyces punctatus strain DAOM BR117.</title>
        <authorList>
            <consortium name="The Broad Institute Genome Sequencing Platform"/>
            <person name="Russ C."/>
            <person name="Cuomo C."/>
            <person name="Shea T."/>
            <person name="Young S.K."/>
            <person name="Zeng Q."/>
            <person name="Koehrsen M."/>
            <person name="Haas B."/>
            <person name="Borodovsky M."/>
            <person name="Guigo R."/>
            <person name="Alvarado L."/>
            <person name="Berlin A."/>
            <person name="Bochicchio J."/>
            <person name="Borenstein D."/>
            <person name="Chapman S."/>
            <person name="Chen Z."/>
            <person name="Engels R."/>
            <person name="Freedman E."/>
            <person name="Gellesch M."/>
            <person name="Goldberg J."/>
            <person name="Griggs A."/>
            <person name="Gujja S."/>
            <person name="Heiman D."/>
            <person name="Hepburn T."/>
            <person name="Howarth C."/>
            <person name="Jen D."/>
            <person name="Larson L."/>
            <person name="Lewis B."/>
            <person name="Mehta T."/>
            <person name="Park D."/>
            <person name="Pearson M."/>
            <person name="Roberts A."/>
            <person name="Saif S."/>
            <person name="Shenoy N."/>
            <person name="Sisk P."/>
            <person name="Stolte C."/>
            <person name="Sykes S."/>
            <person name="Thomson T."/>
            <person name="Walk T."/>
            <person name="White J."/>
            <person name="Yandava C."/>
            <person name="Burger G."/>
            <person name="Gray M.W."/>
            <person name="Holland P.W.H."/>
            <person name="King N."/>
            <person name="Lang F.B.F."/>
            <person name="Roger A.J."/>
            <person name="Ruiz-Trillo I."/>
            <person name="Lander E."/>
            <person name="Nusbaum C."/>
        </authorList>
    </citation>
    <scope>NUCLEOTIDE SEQUENCE [LARGE SCALE GENOMIC DNA]</scope>
    <source>
        <strain evidence="6 7">DAOM BR117</strain>
    </source>
</reference>
<dbReference type="EMBL" id="KQ257452">
    <property type="protein sequence ID" value="KND03077.1"/>
    <property type="molecule type" value="Genomic_DNA"/>
</dbReference>
<dbReference type="Gene3D" id="1.10.1200.120">
    <property type="entry name" value="Large-conductance mechanosensitive channel, MscL, domain 1"/>
    <property type="match status" value="1"/>
</dbReference>
<evidence type="ECO:0000256" key="1">
    <source>
        <dbReference type="ARBA" id="ARBA00004141"/>
    </source>
</evidence>
<evidence type="ECO:0000256" key="4">
    <source>
        <dbReference type="ARBA" id="ARBA00023136"/>
    </source>
</evidence>
<evidence type="ECO:0000256" key="5">
    <source>
        <dbReference type="SAM" id="MobiDB-lite"/>
    </source>
</evidence>
<dbReference type="OrthoDB" id="10010920at2759"/>
<dbReference type="VEuPathDB" id="FungiDB:SPPG_02142"/>
<keyword evidence="4" id="KW-0472">Membrane</keyword>
<dbReference type="eggNOG" id="ENOG502S1S2">
    <property type="taxonomic scope" value="Eukaryota"/>
</dbReference>
<gene>
    <name evidence="6" type="ORF">SPPG_02142</name>
</gene>
<dbReference type="RefSeq" id="XP_016611116.1">
    <property type="nucleotide sequence ID" value="XM_016750443.1"/>
</dbReference>
<dbReference type="GO" id="GO:0016020">
    <property type="term" value="C:membrane"/>
    <property type="evidence" value="ECO:0007669"/>
    <property type="project" value="UniProtKB-SubCell"/>
</dbReference>
<dbReference type="AlphaFoldDB" id="A0A0L0HPS4"/>
<evidence type="ECO:0000256" key="2">
    <source>
        <dbReference type="ARBA" id="ARBA00022692"/>
    </source>
</evidence>
<dbReference type="InterPro" id="IPR037673">
    <property type="entry name" value="MSC/AndL"/>
</dbReference>
<dbReference type="SUPFAM" id="SSF81330">
    <property type="entry name" value="Gated mechanosensitive channel"/>
    <property type="match status" value="1"/>
</dbReference>
<dbReference type="OMA" id="ARRFWDG"/>
<feature type="compositionally biased region" description="Pro residues" evidence="5">
    <location>
        <begin position="18"/>
        <end position="29"/>
    </location>
</feature>
<evidence type="ECO:0000313" key="7">
    <source>
        <dbReference type="Proteomes" id="UP000053201"/>
    </source>
</evidence>
<keyword evidence="7" id="KW-1185">Reference proteome</keyword>
<dbReference type="InterPro" id="IPR036019">
    <property type="entry name" value="MscL_channel"/>
</dbReference>
<dbReference type="PANTHER" id="PTHR30266:SF2">
    <property type="entry name" value="LARGE-CONDUCTANCE MECHANOSENSITIVE CHANNEL"/>
    <property type="match status" value="1"/>
</dbReference>
<evidence type="ECO:0000256" key="3">
    <source>
        <dbReference type="ARBA" id="ARBA00022989"/>
    </source>
</evidence>
<organism evidence="6 7">
    <name type="scientific">Spizellomyces punctatus (strain DAOM BR117)</name>
    <dbReference type="NCBI Taxonomy" id="645134"/>
    <lineage>
        <taxon>Eukaryota</taxon>
        <taxon>Fungi</taxon>
        <taxon>Fungi incertae sedis</taxon>
        <taxon>Chytridiomycota</taxon>
        <taxon>Chytridiomycota incertae sedis</taxon>
        <taxon>Chytridiomycetes</taxon>
        <taxon>Spizellomycetales</taxon>
        <taxon>Spizellomycetaceae</taxon>
        <taxon>Spizellomyces</taxon>
    </lineage>
</organism>
<evidence type="ECO:0000313" key="6">
    <source>
        <dbReference type="EMBL" id="KND03077.1"/>
    </source>
</evidence>
<keyword evidence="3" id="KW-1133">Transmembrane helix</keyword>
<dbReference type="GeneID" id="27685753"/>
<dbReference type="GO" id="GO:0008381">
    <property type="term" value="F:mechanosensitive monoatomic ion channel activity"/>
    <property type="evidence" value="ECO:0007669"/>
    <property type="project" value="TreeGrafter"/>
</dbReference>
<dbReference type="PANTHER" id="PTHR30266">
    <property type="entry name" value="MECHANOSENSITIVE CHANNEL MSCL"/>
    <property type="match status" value="1"/>
</dbReference>
<dbReference type="Proteomes" id="UP000053201">
    <property type="component" value="Unassembled WGS sequence"/>
</dbReference>
<feature type="compositionally biased region" description="Polar residues" evidence="5">
    <location>
        <begin position="1"/>
        <end position="10"/>
    </location>
</feature>
<sequence length="212" mass="23827">MARHSTSAVRPSTSRQPSTPPPPPTPPSPALFSPTPILHDPYETDIEDLTTAALEKTDAFFREFKLFVLQNRVLETGVGVIVGQAFQDFVRSFVNDVMVPPLTLVTGHRLINIFFVLRRGKTGRRPKTIEEAATDGAVTVNLGRFIHQTLNFFTVGMAVYWFLRGLRWYFRLRVQLPDTKKCPFCLQDVALLASRCCFCTSMLSESHAPPTE</sequence>